<organism evidence="2 3">
    <name type="scientific">Paenibacillus curdlanolyticus YK9</name>
    <dbReference type="NCBI Taxonomy" id="717606"/>
    <lineage>
        <taxon>Bacteria</taxon>
        <taxon>Bacillati</taxon>
        <taxon>Bacillota</taxon>
        <taxon>Bacilli</taxon>
        <taxon>Bacillales</taxon>
        <taxon>Paenibacillaceae</taxon>
        <taxon>Paenibacillus</taxon>
    </lineage>
</organism>
<dbReference type="Proteomes" id="UP000005387">
    <property type="component" value="Unassembled WGS sequence"/>
</dbReference>
<reference evidence="2 3" key="1">
    <citation type="submission" date="2010-07" db="EMBL/GenBank/DDBJ databases">
        <title>The draft genome of Paenibacillus curdlanolyticus YK9.</title>
        <authorList>
            <consortium name="US DOE Joint Genome Institute (JGI-PGF)"/>
            <person name="Lucas S."/>
            <person name="Copeland A."/>
            <person name="Lapidus A."/>
            <person name="Cheng J.-F."/>
            <person name="Bruce D."/>
            <person name="Goodwin L."/>
            <person name="Pitluck S."/>
            <person name="Land M.L."/>
            <person name="Hauser L."/>
            <person name="Chang Y.-J."/>
            <person name="Jeffries C."/>
            <person name="Anderson I.J."/>
            <person name="Johnson E."/>
            <person name="Loganathan U."/>
            <person name="Mulhopadhyay B."/>
            <person name="Kyrpides N."/>
            <person name="Woyke T.J."/>
        </authorList>
    </citation>
    <scope>NUCLEOTIDE SEQUENCE [LARGE SCALE GENOMIC DNA]</scope>
    <source>
        <strain evidence="2 3">YK9</strain>
    </source>
</reference>
<evidence type="ECO:0000259" key="1">
    <source>
        <dbReference type="Pfam" id="PF09992"/>
    </source>
</evidence>
<name>E0I8B5_9BACL</name>
<dbReference type="eggNOG" id="ENOG5033PVQ">
    <property type="taxonomic scope" value="Bacteria"/>
</dbReference>
<dbReference type="InterPro" id="IPR018711">
    <property type="entry name" value="NAGPA"/>
</dbReference>
<gene>
    <name evidence="2" type="ORF">PaecuDRAFT_1866</name>
</gene>
<dbReference type="RefSeq" id="WP_006037876.1">
    <property type="nucleotide sequence ID" value="NZ_AEDD01000004.1"/>
</dbReference>
<dbReference type="AlphaFoldDB" id="E0I8B5"/>
<evidence type="ECO:0000313" key="3">
    <source>
        <dbReference type="Proteomes" id="UP000005387"/>
    </source>
</evidence>
<dbReference type="EMBL" id="AEDD01000004">
    <property type="protein sequence ID" value="EFM11420.1"/>
    <property type="molecule type" value="Genomic_DNA"/>
</dbReference>
<keyword evidence="3" id="KW-1185">Reference proteome</keyword>
<accession>E0I8B5</accession>
<dbReference type="OrthoDB" id="2661905at2"/>
<proteinExistence type="predicted"/>
<sequence length="238" mass="24833">MGNAKLTSNTTVSGKTVYYIEADPSTVGVHDLGGANLTTSTKFGINGTFFDDASGNVVGIATTSAGSPVRYNSVEHAAGYTRGTIVAFRPLGTQAQVQSRYVINNIKDANIPLDWIDWAVGGLSLYLNDSSVNTESALTTKLVNVEHGQSVNGVSPAANADRAAVGFKSGKIVLAIIKSAKPWDVRNVMVALGCTDAVMLDGSTAAQLRAKTSTGTVVTTGGPRNIYSYIEVAPTSWL</sequence>
<feature type="domain" description="Phosphodiester glycosidase" evidence="1">
    <location>
        <begin position="41"/>
        <end position="210"/>
    </location>
</feature>
<evidence type="ECO:0000313" key="2">
    <source>
        <dbReference type="EMBL" id="EFM11420.1"/>
    </source>
</evidence>
<dbReference type="Pfam" id="PF09992">
    <property type="entry name" value="NAGPA"/>
    <property type="match status" value="1"/>
</dbReference>
<protein>
    <recommendedName>
        <fullName evidence="1">Phosphodiester glycosidase domain-containing protein</fullName>
    </recommendedName>
</protein>